<reference evidence="3" key="1">
    <citation type="journal article" date="2019" name="Int. J. Syst. Evol. Microbiol.">
        <title>The Global Catalogue of Microorganisms (GCM) 10K type strain sequencing project: providing services to taxonomists for standard genome sequencing and annotation.</title>
        <authorList>
            <consortium name="The Broad Institute Genomics Platform"/>
            <consortium name="The Broad Institute Genome Sequencing Center for Infectious Disease"/>
            <person name="Wu L."/>
            <person name="Ma J."/>
        </authorList>
    </citation>
    <scope>NUCLEOTIDE SEQUENCE [LARGE SCALE GENOMIC DNA]</scope>
    <source>
        <strain evidence="3">CGMCC 4.7106</strain>
    </source>
</reference>
<organism evidence="2 3">
    <name type="scientific">Nonomuraea harbinensis</name>
    <dbReference type="NCBI Taxonomy" id="1286938"/>
    <lineage>
        <taxon>Bacteria</taxon>
        <taxon>Bacillati</taxon>
        <taxon>Actinomycetota</taxon>
        <taxon>Actinomycetes</taxon>
        <taxon>Streptosporangiales</taxon>
        <taxon>Streptosporangiaceae</taxon>
        <taxon>Nonomuraea</taxon>
    </lineage>
</organism>
<accession>A0ABW1C309</accession>
<dbReference type="PANTHER" id="PTHR12411">
    <property type="entry name" value="CYSTEINE PROTEASE FAMILY C1-RELATED"/>
    <property type="match status" value="1"/>
</dbReference>
<feature type="domain" description="Peptidase C1A papain C-terminal" evidence="1">
    <location>
        <begin position="3"/>
        <end position="226"/>
    </location>
</feature>
<comment type="caution">
    <text evidence="2">The sequence shown here is derived from an EMBL/GenBank/DDBJ whole genome shotgun (WGS) entry which is preliminary data.</text>
</comment>
<protein>
    <submittedName>
        <fullName evidence="2">C1 family peptidase</fullName>
    </submittedName>
</protein>
<evidence type="ECO:0000313" key="3">
    <source>
        <dbReference type="Proteomes" id="UP001596096"/>
    </source>
</evidence>
<dbReference type="InterPro" id="IPR000668">
    <property type="entry name" value="Peptidase_C1A_C"/>
</dbReference>
<dbReference type="InterPro" id="IPR013128">
    <property type="entry name" value="Peptidase_C1A"/>
</dbReference>
<dbReference type="EMBL" id="JBHSNW010000017">
    <property type="protein sequence ID" value="MFC5819220.1"/>
    <property type="molecule type" value="Genomic_DNA"/>
</dbReference>
<keyword evidence="3" id="KW-1185">Reference proteome</keyword>
<dbReference type="Pfam" id="PF00112">
    <property type="entry name" value="Peptidase_C1"/>
    <property type="match status" value="1"/>
</dbReference>
<dbReference type="Proteomes" id="UP001596096">
    <property type="component" value="Unassembled WGS sequence"/>
</dbReference>
<name>A0ABW1C309_9ACTN</name>
<sequence>MGAPAATDLRDHGGADYTTPVKDQGDCGSCAAFAVISTMEHVVRFTNRTPGLTVDLSEAHLFYCHGGQDGASRAAGWWPAQALPYCRDAGVAFEDCFPYVAGDQDCSRLNADWPNRMAKVARFQDISGDAAAMKEHIAAYGAVSACLDVYQDFFKIAYGQCRIETYQTCSVSGVTLRSWLPDQRILGLWSNEADGNVWAYGSARGWFKLDGADATTGEAMLLELAASKALGTPVGLYEDGGTVQQIYAW</sequence>
<proteinExistence type="predicted"/>
<evidence type="ECO:0000259" key="1">
    <source>
        <dbReference type="SMART" id="SM00645"/>
    </source>
</evidence>
<dbReference type="RefSeq" id="WP_219550817.1">
    <property type="nucleotide sequence ID" value="NZ_JAHKRN010000063.1"/>
</dbReference>
<evidence type="ECO:0000313" key="2">
    <source>
        <dbReference type="EMBL" id="MFC5819220.1"/>
    </source>
</evidence>
<gene>
    <name evidence="2" type="ORF">ACFPUY_29335</name>
</gene>
<dbReference type="SMART" id="SM00645">
    <property type="entry name" value="Pept_C1"/>
    <property type="match status" value="1"/>
</dbReference>